<comment type="caution">
    <text evidence="1">The sequence shown here is derived from an EMBL/GenBank/DDBJ whole genome shotgun (WGS) entry which is preliminary data.</text>
</comment>
<organism evidence="1">
    <name type="scientific">marine sediment metagenome</name>
    <dbReference type="NCBI Taxonomy" id="412755"/>
    <lineage>
        <taxon>unclassified sequences</taxon>
        <taxon>metagenomes</taxon>
        <taxon>ecological metagenomes</taxon>
    </lineage>
</organism>
<evidence type="ECO:0008006" key="2">
    <source>
        <dbReference type="Google" id="ProtNLM"/>
    </source>
</evidence>
<dbReference type="EMBL" id="BARV01032862">
    <property type="protein sequence ID" value="GAI38840.1"/>
    <property type="molecule type" value="Genomic_DNA"/>
</dbReference>
<accession>X1PIG8</accession>
<feature type="non-terminal residue" evidence="1">
    <location>
        <position position="111"/>
    </location>
</feature>
<evidence type="ECO:0000313" key="1">
    <source>
        <dbReference type="EMBL" id="GAI38840.1"/>
    </source>
</evidence>
<gene>
    <name evidence="1" type="ORF">S06H3_51753</name>
</gene>
<sequence length="111" mass="12715">MKQTRNKLMLNVRVILILILLIPLLSFNISSNKENSEIWNNLSAKDQEFLDKVQRKAFDYFWDGFDPVTGLIADNSRGRRTSIANSGFGLSAFCIGVDRGWVSRNEAYDRI</sequence>
<dbReference type="Gene3D" id="1.50.10.140">
    <property type="match status" value="1"/>
</dbReference>
<name>X1PIG8_9ZZZZ</name>
<protein>
    <recommendedName>
        <fullName evidence="2">Glycoamylase-like domain-containing protein</fullName>
    </recommendedName>
</protein>
<dbReference type="AlphaFoldDB" id="X1PIG8"/>
<reference evidence="1" key="1">
    <citation type="journal article" date="2014" name="Front. Microbiol.">
        <title>High frequency of phylogenetically diverse reductive dehalogenase-homologous genes in deep subseafloor sedimentary metagenomes.</title>
        <authorList>
            <person name="Kawai M."/>
            <person name="Futagami T."/>
            <person name="Toyoda A."/>
            <person name="Takaki Y."/>
            <person name="Nishi S."/>
            <person name="Hori S."/>
            <person name="Arai W."/>
            <person name="Tsubouchi T."/>
            <person name="Morono Y."/>
            <person name="Uchiyama I."/>
            <person name="Ito T."/>
            <person name="Fujiyama A."/>
            <person name="Inagaki F."/>
            <person name="Takami H."/>
        </authorList>
    </citation>
    <scope>NUCLEOTIDE SEQUENCE</scope>
    <source>
        <strain evidence="1">Expedition CK06-06</strain>
    </source>
</reference>
<proteinExistence type="predicted"/>